<dbReference type="InterPro" id="IPR013598">
    <property type="entry name" value="Exportin-1/Importin-b-like"/>
</dbReference>
<evidence type="ECO:0000259" key="1">
    <source>
        <dbReference type="SMART" id="SM00913"/>
    </source>
</evidence>
<dbReference type="Proteomes" id="UP000694924">
    <property type="component" value="Unplaced"/>
</dbReference>
<dbReference type="InterPro" id="IPR058537">
    <property type="entry name" value="TPR_TNPO3_IPO13_4th"/>
</dbReference>
<dbReference type="InterPro" id="IPR057941">
    <property type="entry name" value="TPR_TNPO3_IPO13_2nd"/>
</dbReference>
<evidence type="ECO:0000313" key="3">
    <source>
        <dbReference type="RefSeq" id="XP_015186483.1"/>
    </source>
</evidence>
<organism evidence="2 3">
    <name type="scientific">Polistes dominula</name>
    <name type="common">European paper wasp</name>
    <name type="synonym">Vespa dominula</name>
    <dbReference type="NCBI Taxonomy" id="743375"/>
    <lineage>
        <taxon>Eukaryota</taxon>
        <taxon>Metazoa</taxon>
        <taxon>Ecdysozoa</taxon>
        <taxon>Arthropoda</taxon>
        <taxon>Hexapoda</taxon>
        <taxon>Insecta</taxon>
        <taxon>Pterygota</taxon>
        <taxon>Neoptera</taxon>
        <taxon>Endopterygota</taxon>
        <taxon>Hymenoptera</taxon>
        <taxon>Apocrita</taxon>
        <taxon>Aculeata</taxon>
        <taxon>Vespoidea</taxon>
        <taxon>Vespidae</taxon>
        <taxon>Polistinae</taxon>
        <taxon>Polistini</taxon>
        <taxon>Polistes</taxon>
    </lineage>
</organism>
<feature type="domain" description="Importin N-terminal" evidence="1">
    <location>
        <begin position="29"/>
        <end position="95"/>
    </location>
</feature>
<dbReference type="Pfam" id="PF24140">
    <property type="entry name" value="TPR_TNPO3_IPO13_3rd"/>
    <property type="match status" value="1"/>
</dbReference>
<reference evidence="3" key="1">
    <citation type="submission" date="2025-08" db="UniProtKB">
        <authorList>
            <consortium name="RefSeq"/>
        </authorList>
    </citation>
    <scope>IDENTIFICATION</scope>
    <source>
        <tissue evidence="3">Whole body</tissue>
    </source>
</reference>
<dbReference type="PANTHER" id="PTHR12363:SF42">
    <property type="entry name" value="TRANSPORTIN-3"/>
    <property type="match status" value="1"/>
</dbReference>
<proteinExistence type="predicted"/>
<keyword evidence="2" id="KW-1185">Reference proteome</keyword>
<dbReference type="Pfam" id="PF03810">
    <property type="entry name" value="IBN_N"/>
    <property type="match status" value="1"/>
</dbReference>
<accession>A0ABM1J1Z6</accession>
<dbReference type="Gene3D" id="1.25.10.10">
    <property type="entry name" value="Leucine-rich Repeat Variant"/>
    <property type="match status" value="1"/>
</dbReference>
<dbReference type="RefSeq" id="XP_015186483.1">
    <property type="nucleotide sequence ID" value="XM_015330997.1"/>
</dbReference>
<evidence type="ECO:0000313" key="2">
    <source>
        <dbReference type="Proteomes" id="UP000694924"/>
    </source>
</evidence>
<dbReference type="InterPro" id="IPR001494">
    <property type="entry name" value="Importin-beta_N"/>
</dbReference>
<dbReference type="InterPro" id="IPR016024">
    <property type="entry name" value="ARM-type_fold"/>
</dbReference>
<dbReference type="Pfam" id="PF24138">
    <property type="entry name" value="TPR_TNPO3_IPO13_2nd"/>
    <property type="match status" value="1"/>
</dbReference>
<dbReference type="GeneID" id="107071744"/>
<dbReference type="PANTHER" id="PTHR12363">
    <property type="entry name" value="TRANSPORTIN 3 AND IMPORTIN 13"/>
    <property type="match status" value="1"/>
</dbReference>
<dbReference type="InterPro" id="IPR011989">
    <property type="entry name" value="ARM-like"/>
</dbReference>
<gene>
    <name evidence="3" type="primary">LOC107071744</name>
</gene>
<name>A0ABM1J1Z6_POLDO</name>
<sequence>MDSAPALETVYQAVYSLYNNSNPSDSGKASSWLEELQKSVYAWKIADEMLQQKRDIESCYFAAQTMRTKIQSSFHELPAEAHTSLRDSLMDHISQINENTNTAIVTQLCLAMAALTIQMTSWHKPVVDLINRYGGRSNSLWPLLEILTVLPEEVKSRSLRLGTTRREQVMVELKATADTVAEFLKMCLKDGSENILVRVTIFRCFTSWITVGAIPLRVIPTSDIVAYVFQVLGDHQAGSLLHESAADCLCVILQALQDDVTINRDNNCELSAQQYQQLQMCLFTNVVDLEQPYHLSVVHEDMEKSINYCRIFTELAETFIDTIIDGSMDGKQHYAIRILDLVLMCLGHHDYEVAQITFHLWYRLSEAIYQRNSEDLNIVFRPQFQRLIAALCRHCQMEPDHLGLVEEGGGGEEFADFRKRVSELVKDVVFVVGSSNCFRQMFNSLTGGPGPQGLPVPTPTWDTIEAALFIMQAVAKNILPEESDIVPQVVEAILKLPENTHIAVRHISILLLGELCEWIEDHHLWLEPILNTLLACLNQKGLGNAAASALLSICTVCPHRMAPHFNVLLQIARSFDNLNLSVEASIKLLKGVSLILARLPKDEIGPAMKQLCWYQAMPLYQLIQSKPPVERGTKTDPAIWLDRLAAIFRHTNPKIEDENAPHPCQMVITEMWPILSNVCTQYQHDPRLMERVCRCLRFAVRCVGKHSAHLLEPLVEQIVQLYATHQHSSFLYLGSILVDEYATDLDCVTGLLNMLEAFVGPTFTILQETDGLKNHPDTVDDLFRLCDRFLQRAPVPFLRSSIIGSIIDCALMACSLDHRDANASVMKFFYDLIHTASCFEKSSDFTIRQQLVREILAEKGQTLVIRLLHASVFSLPAYMASDVADVLLELNSTNRQSFSKWLEEAIKSMPLQNPDGSPTATNEELVQLHNTIISADASKPVATALKIFARYYR</sequence>
<dbReference type="SMART" id="SM00913">
    <property type="entry name" value="IBN_N"/>
    <property type="match status" value="1"/>
</dbReference>
<dbReference type="Pfam" id="PF24139">
    <property type="entry name" value="TPR_TNPO3_IPO13_4th"/>
    <property type="match status" value="1"/>
</dbReference>
<dbReference type="SUPFAM" id="SSF48371">
    <property type="entry name" value="ARM repeat"/>
    <property type="match status" value="1"/>
</dbReference>
<protein>
    <submittedName>
        <fullName evidence="3">Transportin-3</fullName>
    </submittedName>
</protein>
<dbReference type="InterPro" id="IPR051345">
    <property type="entry name" value="Importin_beta-like_NTR"/>
</dbReference>
<dbReference type="Pfam" id="PF08389">
    <property type="entry name" value="Xpo1"/>
    <property type="match status" value="1"/>
</dbReference>
<dbReference type="InterPro" id="IPR057942">
    <property type="entry name" value="TPR_TNPO3_IPO13_3rd"/>
</dbReference>